<reference evidence="1" key="1">
    <citation type="submission" date="2020-06" db="EMBL/GenBank/DDBJ databases">
        <title>Novel chitinolytic bacterium.</title>
        <authorList>
            <person name="Ungkulpasvich U."/>
            <person name="Kosugi A."/>
            <person name="Uke A."/>
        </authorList>
    </citation>
    <scope>NUCLEOTIDE SEQUENCE</scope>
    <source>
        <strain evidence="1">UUS1-1</strain>
    </source>
</reference>
<keyword evidence="2" id="KW-1185">Reference proteome</keyword>
<evidence type="ECO:0000313" key="1">
    <source>
        <dbReference type="EMBL" id="MBA2132920.1"/>
    </source>
</evidence>
<accession>A0A8J6LI80</accession>
<evidence type="ECO:0000313" key="2">
    <source>
        <dbReference type="Proteomes" id="UP000657177"/>
    </source>
</evidence>
<dbReference type="Proteomes" id="UP000657177">
    <property type="component" value="Unassembled WGS sequence"/>
</dbReference>
<gene>
    <name evidence="1" type="ORF">G5B42_05105</name>
</gene>
<sequence length="154" mass="17544">MEREDLLRKLNWFYSLEVSQTELYLAQSKKFKGSYESIVFERTALVEQQHVERLTAVIRELGGEPHIIGDVISPLFGGLLGRTLAFTGLKKTLQGNIKIENKAMADYVALHKEVGAEFGPELQAVLQHNLVDEDVHTAWFARRLEDYELLGIED</sequence>
<dbReference type="Gene3D" id="1.20.1260.10">
    <property type="match status" value="1"/>
</dbReference>
<dbReference type="CDD" id="cd00657">
    <property type="entry name" value="Ferritin_like"/>
    <property type="match status" value="1"/>
</dbReference>
<dbReference type="RefSeq" id="WP_181339375.1">
    <property type="nucleotide sequence ID" value="NZ_JAAKDE010000009.1"/>
</dbReference>
<protein>
    <submittedName>
        <fullName evidence="1">Ferritin-like domain-containing protein</fullName>
    </submittedName>
</protein>
<dbReference type="AlphaFoldDB" id="A0A8J6LI80"/>
<comment type="caution">
    <text evidence="1">The sequence shown here is derived from an EMBL/GenBank/DDBJ whole genome shotgun (WGS) entry which is preliminary data.</text>
</comment>
<dbReference type="SUPFAM" id="SSF47240">
    <property type="entry name" value="Ferritin-like"/>
    <property type="match status" value="1"/>
</dbReference>
<proteinExistence type="predicted"/>
<dbReference type="InterPro" id="IPR012347">
    <property type="entry name" value="Ferritin-like"/>
</dbReference>
<dbReference type="InterPro" id="IPR009078">
    <property type="entry name" value="Ferritin-like_SF"/>
</dbReference>
<name>A0A8J6LI80_9FIRM</name>
<organism evidence="1 2">
    <name type="scientific">Capillibacterium thermochitinicola</name>
    <dbReference type="NCBI Taxonomy" id="2699427"/>
    <lineage>
        <taxon>Bacteria</taxon>
        <taxon>Bacillati</taxon>
        <taxon>Bacillota</taxon>
        <taxon>Capillibacterium</taxon>
    </lineage>
</organism>
<dbReference type="EMBL" id="JAAKDE010000009">
    <property type="protein sequence ID" value="MBA2132920.1"/>
    <property type="molecule type" value="Genomic_DNA"/>
</dbReference>